<evidence type="ECO:0000313" key="13">
    <source>
        <dbReference type="Proteomes" id="UP001206895"/>
    </source>
</evidence>
<comment type="subcellular location">
    <subcellularLocation>
        <location evidence="1 10">Cell membrane</location>
        <topology evidence="1 10">Multi-pass membrane protein</topology>
    </subcellularLocation>
</comment>
<feature type="transmembrane region" description="Helical" evidence="10">
    <location>
        <begin position="70"/>
        <end position="95"/>
    </location>
</feature>
<dbReference type="SUPFAM" id="SSF81330">
    <property type="entry name" value="Gated mechanosensitive channel"/>
    <property type="match status" value="1"/>
</dbReference>
<feature type="compositionally biased region" description="Low complexity" evidence="11">
    <location>
        <begin position="188"/>
        <end position="199"/>
    </location>
</feature>
<proteinExistence type="inferred from homology"/>
<dbReference type="PANTHER" id="PTHR30266">
    <property type="entry name" value="MECHANOSENSITIVE CHANNEL MSCL"/>
    <property type="match status" value="1"/>
</dbReference>
<feature type="compositionally biased region" description="Basic and acidic residues" evidence="11">
    <location>
        <begin position="129"/>
        <end position="139"/>
    </location>
</feature>
<dbReference type="PANTHER" id="PTHR30266:SF2">
    <property type="entry name" value="LARGE-CONDUCTANCE MECHANOSENSITIVE CHANNEL"/>
    <property type="match status" value="1"/>
</dbReference>
<accession>A0ABT1HA79</accession>
<comment type="caution">
    <text evidence="12">The sequence shown here is derived from an EMBL/GenBank/DDBJ whole genome shotgun (WGS) entry which is preliminary data.</text>
</comment>
<dbReference type="EMBL" id="JAMTCJ010000001">
    <property type="protein sequence ID" value="MCP2174581.1"/>
    <property type="molecule type" value="Genomic_DNA"/>
</dbReference>
<keyword evidence="4 10" id="KW-1003">Cell membrane</keyword>
<dbReference type="Proteomes" id="UP001206895">
    <property type="component" value="Unassembled WGS sequence"/>
</dbReference>
<evidence type="ECO:0000256" key="4">
    <source>
        <dbReference type="ARBA" id="ARBA00022475"/>
    </source>
</evidence>
<dbReference type="PROSITE" id="PS01327">
    <property type="entry name" value="MSCL"/>
    <property type="match status" value="1"/>
</dbReference>
<comment type="function">
    <text evidence="10">Channel that opens in response to stretch forces in the membrane lipid bilayer. May participate in the regulation of osmotic pressure changes within the cell.</text>
</comment>
<keyword evidence="13" id="KW-1185">Reference proteome</keyword>
<dbReference type="Pfam" id="PF01741">
    <property type="entry name" value="MscL"/>
    <property type="match status" value="1"/>
</dbReference>
<dbReference type="InterPro" id="IPR037673">
    <property type="entry name" value="MSC/AndL"/>
</dbReference>
<evidence type="ECO:0000256" key="2">
    <source>
        <dbReference type="ARBA" id="ARBA00007254"/>
    </source>
</evidence>
<dbReference type="NCBIfam" id="TIGR00220">
    <property type="entry name" value="mscL"/>
    <property type="match status" value="1"/>
</dbReference>
<feature type="transmembrane region" description="Helical" evidence="10">
    <location>
        <begin position="12"/>
        <end position="39"/>
    </location>
</feature>
<evidence type="ECO:0000256" key="6">
    <source>
        <dbReference type="ARBA" id="ARBA00022989"/>
    </source>
</evidence>
<dbReference type="InterPro" id="IPR001185">
    <property type="entry name" value="MS_channel"/>
</dbReference>
<feature type="region of interest" description="Disordered" evidence="11">
    <location>
        <begin position="129"/>
        <end position="275"/>
    </location>
</feature>
<name>A0ABT1HA79_9NOCA</name>
<dbReference type="InterPro" id="IPR036019">
    <property type="entry name" value="MscL_channel"/>
</dbReference>
<dbReference type="Gene3D" id="1.10.1200.120">
    <property type="entry name" value="Large-conductance mechanosensitive channel, MscL, domain 1"/>
    <property type="match status" value="1"/>
</dbReference>
<keyword evidence="6 10" id="KW-1133">Transmembrane helix</keyword>
<evidence type="ECO:0000256" key="3">
    <source>
        <dbReference type="ARBA" id="ARBA00022448"/>
    </source>
</evidence>
<evidence type="ECO:0000256" key="11">
    <source>
        <dbReference type="SAM" id="MobiDB-lite"/>
    </source>
</evidence>
<dbReference type="HAMAP" id="MF_00115">
    <property type="entry name" value="MscL"/>
    <property type="match status" value="1"/>
</dbReference>
<dbReference type="InterPro" id="IPR019823">
    <property type="entry name" value="Mechanosensitive_channel_CS"/>
</dbReference>
<keyword evidence="8 10" id="KW-0472">Membrane</keyword>
<sequence>MLKGFKEFLLRGNVIDLAVAVVVGAAFSAIVTAFTGSIIQPLINSLGGTDAAQGLGFTIRDGNPSTFVDFGTLITAALNFLIIASVVYFVIVMPFEKLKALRAKAGDDAAALTEAELLTEIRDLLAGKDPKEAKQKAADESMTTAFPGSPAAGSSQGESPLDRSPNISGQFSGQGPAPQAQRPPNPGPQSQGPQNAGPQNQPPQQPYPGQNQPGGPPPQYGQPEYGQPGPGGYPGPDNRGQYGQQYGQPGGPGEYRQGDYPPPGYRPDGPGRHEQ</sequence>
<evidence type="ECO:0000256" key="9">
    <source>
        <dbReference type="ARBA" id="ARBA00023303"/>
    </source>
</evidence>
<evidence type="ECO:0000256" key="5">
    <source>
        <dbReference type="ARBA" id="ARBA00022692"/>
    </source>
</evidence>
<keyword evidence="3 10" id="KW-0813">Transport</keyword>
<evidence type="ECO:0000256" key="1">
    <source>
        <dbReference type="ARBA" id="ARBA00004651"/>
    </source>
</evidence>
<evidence type="ECO:0000313" key="12">
    <source>
        <dbReference type="EMBL" id="MCP2174581.1"/>
    </source>
</evidence>
<gene>
    <name evidence="10" type="primary">mscL</name>
    <name evidence="12" type="ORF">LX13_000388</name>
</gene>
<comment type="similarity">
    <text evidence="2 10">Belongs to the MscL family.</text>
</comment>
<evidence type="ECO:0000256" key="8">
    <source>
        <dbReference type="ARBA" id="ARBA00023136"/>
    </source>
</evidence>
<evidence type="ECO:0000256" key="7">
    <source>
        <dbReference type="ARBA" id="ARBA00023065"/>
    </source>
</evidence>
<dbReference type="PRINTS" id="PR01264">
    <property type="entry name" value="MECHCHANNEL"/>
</dbReference>
<keyword evidence="5 10" id="KW-0812">Transmembrane</keyword>
<comment type="subunit">
    <text evidence="10">Homopentamer.</text>
</comment>
<keyword evidence="9 10" id="KW-0407">Ion channel</keyword>
<dbReference type="RefSeq" id="WP_253659629.1">
    <property type="nucleotide sequence ID" value="NZ_BAAAJQ010000001.1"/>
</dbReference>
<keyword evidence="7 10" id="KW-0406">Ion transport</keyword>
<feature type="compositionally biased region" description="Low complexity" evidence="11">
    <location>
        <begin position="235"/>
        <end position="247"/>
    </location>
</feature>
<protein>
    <recommendedName>
        <fullName evidence="10">Large-conductance mechanosensitive channel</fullName>
    </recommendedName>
</protein>
<feature type="compositionally biased region" description="Polar residues" evidence="11">
    <location>
        <begin position="141"/>
        <end position="158"/>
    </location>
</feature>
<reference evidence="12 13" key="1">
    <citation type="submission" date="2022-06" db="EMBL/GenBank/DDBJ databases">
        <title>Genomic Encyclopedia of Archaeal and Bacterial Type Strains, Phase II (KMG-II): from individual species to whole genera.</title>
        <authorList>
            <person name="Goeker M."/>
        </authorList>
    </citation>
    <scope>NUCLEOTIDE SEQUENCE [LARGE SCALE GENOMIC DNA]</scope>
    <source>
        <strain evidence="12 13">DSM 44693</strain>
    </source>
</reference>
<organism evidence="12 13">
    <name type="scientific">Williamsia maris</name>
    <dbReference type="NCBI Taxonomy" id="72806"/>
    <lineage>
        <taxon>Bacteria</taxon>
        <taxon>Bacillati</taxon>
        <taxon>Actinomycetota</taxon>
        <taxon>Actinomycetes</taxon>
        <taxon>Mycobacteriales</taxon>
        <taxon>Nocardiaceae</taxon>
        <taxon>Williamsia</taxon>
    </lineage>
</organism>
<evidence type="ECO:0000256" key="10">
    <source>
        <dbReference type="HAMAP-Rule" id="MF_00115"/>
    </source>
</evidence>